<reference evidence="13 14" key="1">
    <citation type="journal article" date="2018" name="Sci. Rep.">
        <title>Rhizobium tumorigenes sp. nov., a novel plant tumorigenic bacterium isolated from cane gall tumors on thornless blackberry.</title>
        <authorList>
            <person name="Kuzmanovi N."/>
            <person name="Smalla K."/>
            <person name="Gronow S."/>
            <person name="PuBawska J."/>
        </authorList>
    </citation>
    <scope>NUCLEOTIDE SEQUENCE [LARGE SCALE GENOMIC DNA]</scope>
    <source>
        <strain evidence="13 14">1078</strain>
    </source>
</reference>
<feature type="compositionally biased region" description="Low complexity" evidence="12">
    <location>
        <begin position="284"/>
        <end position="297"/>
    </location>
</feature>
<dbReference type="Proteomes" id="UP000249499">
    <property type="component" value="Chromosome"/>
</dbReference>
<keyword evidence="9" id="KW-0961">Cell wall biogenesis/degradation</keyword>
<keyword evidence="6" id="KW-0378">Hydrolase</keyword>
<dbReference type="Pfam" id="PF05951">
    <property type="entry name" value="Peptidase_M15_2"/>
    <property type="match status" value="1"/>
</dbReference>
<dbReference type="InterPro" id="IPR010275">
    <property type="entry name" value="MepK"/>
</dbReference>
<comment type="pathway">
    <text evidence="2">Cell wall biogenesis; cell wall polysaccharide biosynthesis.</text>
</comment>
<accession>A0AAF1KDK9</accession>
<feature type="region of interest" description="Disordered" evidence="12">
    <location>
        <begin position="272"/>
        <end position="310"/>
    </location>
</feature>
<evidence type="ECO:0000256" key="10">
    <source>
        <dbReference type="ARBA" id="ARBA00093448"/>
    </source>
</evidence>
<evidence type="ECO:0000256" key="3">
    <source>
        <dbReference type="ARBA" id="ARBA00022670"/>
    </source>
</evidence>
<feature type="compositionally biased region" description="Polar residues" evidence="12">
    <location>
        <begin position="398"/>
        <end position="415"/>
    </location>
</feature>
<comment type="cofactor">
    <cofactor evidence="1">
        <name>Zn(2+)</name>
        <dbReference type="ChEBI" id="CHEBI:29105"/>
    </cofactor>
</comment>
<keyword evidence="4" id="KW-0479">Metal-binding</keyword>
<dbReference type="RefSeq" id="WP_111222346.1">
    <property type="nucleotide sequence ID" value="NZ_CP117255.1"/>
</dbReference>
<protein>
    <recommendedName>
        <fullName evidence="11">Murein endopeptidase K</fullName>
    </recommendedName>
</protein>
<dbReference type="KEGG" id="rtu:PR017_11985"/>
<dbReference type="PANTHER" id="PTHR37425:SF1">
    <property type="entry name" value="OUTER MEMBRANE PROTEIN"/>
    <property type="match status" value="1"/>
</dbReference>
<gene>
    <name evidence="13" type="ORF">PR017_11985</name>
</gene>
<evidence type="ECO:0000256" key="1">
    <source>
        <dbReference type="ARBA" id="ARBA00001947"/>
    </source>
</evidence>
<dbReference type="GO" id="GO:0006508">
    <property type="term" value="P:proteolysis"/>
    <property type="evidence" value="ECO:0007669"/>
    <property type="project" value="UniProtKB-KW"/>
</dbReference>
<comment type="similarity">
    <text evidence="10">Belongs to the peptidase M15 family.</text>
</comment>
<dbReference type="Gene3D" id="3.30.1380.10">
    <property type="match status" value="1"/>
</dbReference>
<dbReference type="GO" id="GO:0046872">
    <property type="term" value="F:metal ion binding"/>
    <property type="evidence" value="ECO:0007669"/>
    <property type="project" value="UniProtKB-KW"/>
</dbReference>
<evidence type="ECO:0000256" key="5">
    <source>
        <dbReference type="ARBA" id="ARBA00022729"/>
    </source>
</evidence>
<keyword evidence="14" id="KW-1185">Reference proteome</keyword>
<evidence type="ECO:0000256" key="2">
    <source>
        <dbReference type="ARBA" id="ARBA00004776"/>
    </source>
</evidence>
<dbReference type="AlphaFoldDB" id="A0AAF1KDK9"/>
<evidence type="ECO:0000256" key="12">
    <source>
        <dbReference type="SAM" id="MobiDB-lite"/>
    </source>
</evidence>
<evidence type="ECO:0000313" key="13">
    <source>
        <dbReference type="EMBL" id="WFR94545.1"/>
    </source>
</evidence>
<evidence type="ECO:0000256" key="4">
    <source>
        <dbReference type="ARBA" id="ARBA00022723"/>
    </source>
</evidence>
<evidence type="ECO:0000256" key="7">
    <source>
        <dbReference type="ARBA" id="ARBA00022833"/>
    </source>
</evidence>
<evidence type="ECO:0000256" key="9">
    <source>
        <dbReference type="ARBA" id="ARBA00023316"/>
    </source>
</evidence>
<evidence type="ECO:0000256" key="6">
    <source>
        <dbReference type="ARBA" id="ARBA00022801"/>
    </source>
</evidence>
<dbReference type="GO" id="GO:0008237">
    <property type="term" value="F:metallopeptidase activity"/>
    <property type="evidence" value="ECO:0007669"/>
    <property type="project" value="UniProtKB-KW"/>
</dbReference>
<dbReference type="CDD" id="cd14844">
    <property type="entry name" value="Zn-DD-carboxypeptidase_like"/>
    <property type="match status" value="1"/>
</dbReference>
<keyword evidence="3" id="KW-0645">Protease</keyword>
<dbReference type="PANTHER" id="PTHR37425">
    <property type="match status" value="1"/>
</dbReference>
<keyword evidence="7" id="KW-0862">Zinc</keyword>
<evidence type="ECO:0000256" key="8">
    <source>
        <dbReference type="ARBA" id="ARBA00023049"/>
    </source>
</evidence>
<feature type="region of interest" description="Disordered" evidence="12">
    <location>
        <begin position="383"/>
        <end position="416"/>
    </location>
</feature>
<dbReference type="InterPro" id="IPR009045">
    <property type="entry name" value="Zn_M74/Hedgehog-like"/>
</dbReference>
<dbReference type="GO" id="GO:0071555">
    <property type="term" value="P:cell wall organization"/>
    <property type="evidence" value="ECO:0007669"/>
    <property type="project" value="UniProtKB-KW"/>
</dbReference>
<organism evidence="13 14">
    <name type="scientific">Rhizobium tumorigenes</name>
    <dbReference type="NCBI Taxonomy" id="2041385"/>
    <lineage>
        <taxon>Bacteria</taxon>
        <taxon>Pseudomonadati</taxon>
        <taxon>Pseudomonadota</taxon>
        <taxon>Alphaproteobacteria</taxon>
        <taxon>Hyphomicrobiales</taxon>
        <taxon>Rhizobiaceae</taxon>
        <taxon>Rhizobium/Agrobacterium group</taxon>
        <taxon>Rhizobium</taxon>
    </lineage>
</organism>
<evidence type="ECO:0000313" key="14">
    <source>
        <dbReference type="Proteomes" id="UP000249499"/>
    </source>
</evidence>
<keyword evidence="5" id="KW-0732">Signal</keyword>
<dbReference type="EMBL" id="CP117255">
    <property type="protein sequence ID" value="WFR94545.1"/>
    <property type="molecule type" value="Genomic_DNA"/>
</dbReference>
<keyword evidence="8" id="KW-0482">Metalloprotease</keyword>
<reference evidence="14" key="2">
    <citation type="journal article" date="2023" name="MicrobiologyOpen">
        <title>Genomics of the tumorigenes clade of the family Rhizobiaceae and description of Rhizobium rhododendri sp. nov.</title>
        <authorList>
            <person name="Kuzmanovic N."/>
            <person name="diCenzo G.C."/>
            <person name="Bunk B."/>
            <person name="Sproeer C."/>
            <person name="Fruehling A."/>
            <person name="Neumann-Schaal M."/>
            <person name="Overmann J."/>
            <person name="Smalla K."/>
        </authorList>
    </citation>
    <scope>NUCLEOTIDE SEQUENCE [LARGE SCALE GENOMIC DNA]</scope>
    <source>
        <strain evidence="14">1078</strain>
    </source>
</reference>
<proteinExistence type="inferred from homology"/>
<evidence type="ECO:0000256" key="11">
    <source>
        <dbReference type="ARBA" id="ARBA00093666"/>
    </source>
</evidence>
<sequence>MQKLNGNSKRKGLNWRTVCSDICVKTARALAIGAVAIAVSTPVFVGSPSQAEGETRSLKIYYVHTGEKAVITYKRNGKFDPRGLEQLNRILRDWRKNQPTKMNPRLFDLIWEVYRESGSHEFINVVCGFRSPDTNEMLRTRNAHTGVAKKSQHMLGNAMDFYIPDVKLAKLRELGMKLQTGGVGYYPTSGSPFVHMDVGGVRAWPRMDRQDLVRLFPNGKTMHIPADGKPLPGYDQAVADYKRRMSSDDIQVASVSPTKHRGFFATLFGGGGADEAEDNSDAESTPTKAVATTTSTPRQQAPAVVQPTDDEEAPQTAVASLNAPIPAVRPSFGNLAGGSDVASALVSPNHSAAQDALSAALPANGSSSLPQYTDLSSFSVPVPSLLGQRRAPGDAEMQTASADPLNSQADSQLSSVPVPVERPAVAENLLASAQSDTDAEEDNADENALSPSVVAALEQHRKDEEVLNALAATPMPPAAQAIASVTPQVVPTQRPAQQRPTTSAPMQMAALAPQTKIAPATNNVRFYDAFDAPTADDSNIAAGIPTKGGRPSKKDAVVATAGRATLRTEPKLTEKMVEHWALSNARLETASRPVKAPRFVSQQLRAQPTTVYTEGFKQQTAAIDPERFNGSAVNFLPVKKFDTLQ</sequence>
<name>A0AAF1KDK9_9HYPH</name>
<dbReference type="SUPFAM" id="SSF55166">
    <property type="entry name" value="Hedgehog/DD-peptidase"/>
    <property type="match status" value="1"/>
</dbReference>